<protein>
    <submittedName>
        <fullName evidence="1">Uncharacterized protein</fullName>
    </submittedName>
</protein>
<gene>
    <name evidence="1" type="ORF">H4W19_13755</name>
</gene>
<evidence type="ECO:0000313" key="1">
    <source>
        <dbReference type="EMBL" id="QND79409.1"/>
    </source>
</evidence>
<dbReference type="RefSeq" id="WP_185894754.1">
    <property type="nucleotide sequence ID" value="NZ_CP060028.1"/>
</dbReference>
<name>A0ABX6R943_PSEMX</name>
<keyword evidence="2" id="KW-1185">Reference proteome</keyword>
<organism evidence="1 2">
    <name type="scientific">Pseudoxanthomonas mexicana</name>
    <dbReference type="NCBI Taxonomy" id="128785"/>
    <lineage>
        <taxon>Bacteria</taxon>
        <taxon>Pseudomonadati</taxon>
        <taxon>Pseudomonadota</taxon>
        <taxon>Gammaproteobacteria</taxon>
        <taxon>Lysobacterales</taxon>
        <taxon>Lysobacteraceae</taxon>
        <taxon>Pseudoxanthomonas</taxon>
    </lineage>
</organism>
<dbReference type="Proteomes" id="UP000515506">
    <property type="component" value="Chromosome"/>
</dbReference>
<proteinExistence type="predicted"/>
<accession>A0ABX6R943</accession>
<reference evidence="1 2" key="1">
    <citation type="submission" date="2020-08" db="EMBL/GenBank/DDBJ databases">
        <title>Streptomycin resistant and MDR strain, P. mexicana.</title>
        <authorList>
            <person name="Ganesh-kumar S."/>
            <person name="Zhe T."/>
            <person name="Yu Z."/>
            <person name="Min Y."/>
        </authorList>
    </citation>
    <scope>NUCLEOTIDE SEQUENCE [LARGE SCALE GENOMIC DNA]</scope>
    <source>
        <strain evidence="1 2">GTZY</strain>
    </source>
</reference>
<evidence type="ECO:0000313" key="2">
    <source>
        <dbReference type="Proteomes" id="UP000515506"/>
    </source>
</evidence>
<dbReference type="EMBL" id="CP060028">
    <property type="protein sequence ID" value="QND79409.1"/>
    <property type="molecule type" value="Genomic_DNA"/>
</dbReference>
<sequence>MGERMQFVAPRDPVVANLLSDWAALNMAGGPMENVVALYALARRYGADTEVMARREAEANRVLKATRGNQRLGGRCSICESSDP</sequence>